<keyword evidence="3" id="KW-0597">Phosphoprotein</keyword>
<dbReference type="PROSITE" id="PS50222">
    <property type="entry name" value="EF_HAND_2"/>
    <property type="match status" value="1"/>
</dbReference>
<organism evidence="9 10">
    <name type="scientific">Diploptera punctata</name>
    <name type="common">Pacific beetle cockroach</name>
    <dbReference type="NCBI Taxonomy" id="6984"/>
    <lineage>
        <taxon>Eukaryota</taxon>
        <taxon>Metazoa</taxon>
        <taxon>Ecdysozoa</taxon>
        <taxon>Arthropoda</taxon>
        <taxon>Hexapoda</taxon>
        <taxon>Insecta</taxon>
        <taxon>Pterygota</taxon>
        <taxon>Neoptera</taxon>
        <taxon>Polyneoptera</taxon>
        <taxon>Dictyoptera</taxon>
        <taxon>Blattodea</taxon>
        <taxon>Blaberoidea</taxon>
        <taxon>Blaberidae</taxon>
        <taxon>Diplopterinae</taxon>
        <taxon>Diploptera</taxon>
    </lineage>
</organism>
<dbReference type="InterPro" id="IPR018247">
    <property type="entry name" value="EF_Hand_1_Ca_BS"/>
</dbReference>
<dbReference type="GO" id="GO:0034454">
    <property type="term" value="P:microtubule anchoring at centrosome"/>
    <property type="evidence" value="ECO:0007669"/>
    <property type="project" value="TreeGrafter"/>
</dbReference>
<dbReference type="InterPro" id="IPR002048">
    <property type="entry name" value="EF_hand_dom"/>
</dbReference>
<dbReference type="Gene3D" id="1.10.238.10">
    <property type="entry name" value="EF-hand"/>
    <property type="match status" value="1"/>
</dbReference>
<dbReference type="GO" id="GO:0005509">
    <property type="term" value="F:calcium ion binding"/>
    <property type="evidence" value="ECO:0007669"/>
    <property type="project" value="InterPro"/>
</dbReference>
<evidence type="ECO:0000256" key="1">
    <source>
        <dbReference type="ARBA" id="ARBA00004300"/>
    </source>
</evidence>
<dbReference type="PANTHER" id="PTHR18905:SF13">
    <property type="entry name" value="NON-CENTROSOMAL MICROTUBULE ARRAY"/>
    <property type="match status" value="1"/>
</dbReference>
<feature type="coiled-coil region" evidence="6">
    <location>
        <begin position="1039"/>
        <end position="1069"/>
    </location>
</feature>
<evidence type="ECO:0000259" key="8">
    <source>
        <dbReference type="PROSITE" id="PS50222"/>
    </source>
</evidence>
<dbReference type="PROSITE" id="PS00018">
    <property type="entry name" value="EF_HAND_1"/>
    <property type="match status" value="1"/>
</dbReference>
<feature type="compositionally biased region" description="Polar residues" evidence="7">
    <location>
        <begin position="36"/>
        <end position="45"/>
    </location>
</feature>
<dbReference type="SUPFAM" id="SSF47473">
    <property type="entry name" value="EF-hand"/>
    <property type="match status" value="1"/>
</dbReference>
<evidence type="ECO:0000256" key="2">
    <source>
        <dbReference type="ARBA" id="ARBA00022490"/>
    </source>
</evidence>
<feature type="coiled-coil region" evidence="6">
    <location>
        <begin position="975"/>
        <end position="1006"/>
    </location>
</feature>
<dbReference type="PANTHER" id="PTHR18905">
    <property type="entry name" value="NINEIN"/>
    <property type="match status" value="1"/>
</dbReference>
<comment type="caution">
    <text evidence="9">The sequence shown here is derived from an EMBL/GenBank/DDBJ whole genome shotgun (WGS) entry which is preliminary data.</text>
</comment>
<sequence length="1075" mass="121602">VVQQLFEKLDVDRDGRISFEEFLLLFRSGGSCVQTNVTQSPVKSKTTSERSGAEFKQHSDKSKERNAIGSSTDQDSQFLSLDPNSAGFVNAELIIEMWEAAGIPGPSQLLQDLGFNESHRLNIGDLAAVLEEEIQAAGSSVLTYSSHETLLQATLTLYQTEVRCLKLSLEHMSAERDKLRADILDANQRATLLAQEIDDHHARLEKSSQLQVKLLEQRHAEQLKTLSEQLGSDREQLAVQNLSLEKQVSSLQDEETRLRIQVTTLESENESLDKENHNLTEQLTKSEEARIQLQKELESLAGLQQRLSELEGSHGREEMLALLERINELQSENTGLRDQNDELTMEVEVLSAKLASLKTRKHPVHTSHDTNEGTNVSDGGGIPSVISATKRRGNSPLVLATEDSSEEESPRLGKMRRCCDGIAVDRQDISLETVNMEGLQIHPALGPGESGVETDLDVDDGESTFNVEEEKFGKEVACTQNSEMLLVSDKSESETIASLKAYIAKLEHELKLKSENAVVYEEEQNQLRGNLSRIVPEEDVNKSKTSNEDCLKQVTKIVEELCNDSDNVSSPHPCSNLNQRTELPDFTDGDFVSKVTNYSFINNAMPLFINGMISDPLENAKDVEQLEKHCRDLKSQLDLVKVEIVKILSEKKACSKENCALKNHISDLKNRLPTDVLLSEMVSRANMVKDSCGHRPMETGAESVAETEIHETCSTVSDSSAVISEDEFSRRMKEEEERHQKEITTVRDRCNELETSLELLRQEYEKCEDYWAIKLEEERNLYDQEQRLSDEKYSELMNKIKEYEEMLGGQEDHSEDSDRLSTIEERASLEKQFLPGVFFTDLEEEFEEYRQRAEMEQNEREEAIQQLRDQLRVIQQQNKYIGNKLDVAVQVSDLENGSWESDRTFVVELDGARKAIQPENNVQYSNKKLNRGTDMMNGYSNVKNKMVLSSRSSSPQSGLSTCSENVELRTDVVHLHNLRERLHEECQVLQQKKEALLREILDIQASNGHVNGSVGMPFSLPPHWSSTPKVGGQACRIDLNVLQSMNARLRQQEQQLQHMQLALKQQQKQSESILK</sequence>
<feature type="compositionally biased region" description="Basic and acidic residues" evidence="7">
    <location>
        <begin position="46"/>
        <end position="66"/>
    </location>
</feature>
<feature type="coiled-coil region" evidence="6">
    <location>
        <begin position="496"/>
        <end position="523"/>
    </location>
</feature>
<dbReference type="Proteomes" id="UP001233999">
    <property type="component" value="Unassembled WGS sequence"/>
</dbReference>
<keyword evidence="2" id="KW-0963">Cytoplasm</keyword>
<dbReference type="PROSITE" id="PS00303">
    <property type="entry name" value="S100_CABP"/>
    <property type="match status" value="1"/>
</dbReference>
<feature type="coiled-coil region" evidence="6">
    <location>
        <begin position="743"/>
        <end position="813"/>
    </location>
</feature>
<evidence type="ECO:0000313" key="9">
    <source>
        <dbReference type="EMBL" id="KAJ9587226.1"/>
    </source>
</evidence>
<dbReference type="InterPro" id="IPR001751">
    <property type="entry name" value="S100/CaBP7/8-like_CS"/>
</dbReference>
<dbReference type="InterPro" id="IPR011992">
    <property type="entry name" value="EF-hand-dom_pair"/>
</dbReference>
<evidence type="ECO:0000256" key="7">
    <source>
        <dbReference type="SAM" id="MobiDB-lite"/>
    </source>
</evidence>
<feature type="non-terminal residue" evidence="9">
    <location>
        <position position="1"/>
    </location>
</feature>
<keyword evidence="6" id="KW-0175">Coiled coil</keyword>
<keyword evidence="4" id="KW-0106">Calcium</keyword>
<feature type="region of interest" description="Disordered" evidence="7">
    <location>
        <begin position="358"/>
        <end position="413"/>
    </location>
</feature>
<keyword evidence="10" id="KW-1185">Reference proteome</keyword>
<dbReference type="AlphaFoldDB" id="A0AAD7ZV14"/>
<dbReference type="GO" id="GO:0005813">
    <property type="term" value="C:centrosome"/>
    <property type="evidence" value="ECO:0007669"/>
    <property type="project" value="UniProtKB-SubCell"/>
</dbReference>
<evidence type="ECO:0000256" key="5">
    <source>
        <dbReference type="ARBA" id="ARBA00023212"/>
    </source>
</evidence>
<feature type="compositionally biased region" description="Polar residues" evidence="7">
    <location>
        <begin position="68"/>
        <end position="79"/>
    </location>
</feature>
<proteinExistence type="predicted"/>
<evidence type="ECO:0000313" key="10">
    <source>
        <dbReference type="Proteomes" id="UP001233999"/>
    </source>
</evidence>
<accession>A0AAD7ZV14</accession>
<evidence type="ECO:0000256" key="6">
    <source>
        <dbReference type="SAM" id="Coils"/>
    </source>
</evidence>
<dbReference type="EMBL" id="JASPKZ010006466">
    <property type="protein sequence ID" value="KAJ9587226.1"/>
    <property type="molecule type" value="Genomic_DNA"/>
</dbReference>
<protein>
    <recommendedName>
        <fullName evidence="8">EF-hand domain-containing protein</fullName>
    </recommendedName>
</protein>
<dbReference type="Pfam" id="PF00036">
    <property type="entry name" value="EF-hand_1"/>
    <property type="match status" value="1"/>
</dbReference>
<evidence type="ECO:0000256" key="3">
    <source>
        <dbReference type="ARBA" id="ARBA00022553"/>
    </source>
</evidence>
<feature type="coiled-coil region" evidence="6">
    <location>
        <begin position="839"/>
        <end position="877"/>
    </location>
</feature>
<reference evidence="9" key="1">
    <citation type="journal article" date="2023" name="IScience">
        <title>Live-bearing cockroach genome reveals convergent evolutionary mechanisms linked to viviparity in insects and beyond.</title>
        <authorList>
            <person name="Fouks B."/>
            <person name="Harrison M.C."/>
            <person name="Mikhailova A.A."/>
            <person name="Marchal E."/>
            <person name="English S."/>
            <person name="Carruthers M."/>
            <person name="Jennings E.C."/>
            <person name="Chiamaka E.L."/>
            <person name="Frigard R.A."/>
            <person name="Pippel M."/>
            <person name="Attardo G.M."/>
            <person name="Benoit J.B."/>
            <person name="Bornberg-Bauer E."/>
            <person name="Tobe S.S."/>
        </authorList>
    </citation>
    <scope>NUCLEOTIDE SEQUENCE</scope>
    <source>
        <strain evidence="9">Stay&amp;Tobe</strain>
    </source>
</reference>
<evidence type="ECO:0000256" key="4">
    <source>
        <dbReference type="ARBA" id="ARBA00022837"/>
    </source>
</evidence>
<comment type="subcellular location">
    <subcellularLocation>
        <location evidence="1">Cytoplasm</location>
        <location evidence="1">Cytoskeleton</location>
        <location evidence="1">Microtubule organizing center</location>
        <location evidence="1">Centrosome</location>
    </subcellularLocation>
</comment>
<feature type="region of interest" description="Disordered" evidence="7">
    <location>
        <begin position="36"/>
        <end position="79"/>
    </location>
</feature>
<reference evidence="9" key="2">
    <citation type="submission" date="2023-05" db="EMBL/GenBank/DDBJ databases">
        <authorList>
            <person name="Fouks B."/>
        </authorList>
    </citation>
    <scope>NUCLEOTIDE SEQUENCE</scope>
    <source>
        <strain evidence="9">Stay&amp;Tobe</strain>
        <tissue evidence="9">Testes</tissue>
    </source>
</reference>
<feature type="non-terminal residue" evidence="9">
    <location>
        <position position="1075"/>
    </location>
</feature>
<name>A0AAD7ZV14_DIPPU</name>
<dbReference type="SMART" id="SM00054">
    <property type="entry name" value="EFh"/>
    <property type="match status" value="1"/>
</dbReference>
<feature type="domain" description="EF-hand" evidence="8">
    <location>
        <begin position="1"/>
        <end position="32"/>
    </location>
</feature>
<gene>
    <name evidence="9" type="ORF">L9F63_019250</name>
</gene>
<keyword evidence="5" id="KW-0206">Cytoskeleton</keyword>